<keyword evidence="1" id="KW-1133">Transmembrane helix</keyword>
<organism evidence="2 3">
    <name type="scientific">Hafnia alvei ATCC 51873</name>
    <dbReference type="NCBI Taxonomy" id="1002364"/>
    <lineage>
        <taxon>Bacteria</taxon>
        <taxon>Pseudomonadati</taxon>
        <taxon>Pseudomonadota</taxon>
        <taxon>Gammaproteobacteria</taxon>
        <taxon>Enterobacterales</taxon>
        <taxon>Hafniaceae</taxon>
        <taxon>Hafnia</taxon>
    </lineage>
</organism>
<dbReference type="EMBL" id="AGCI01000044">
    <property type="protein sequence ID" value="EHM43177.1"/>
    <property type="molecule type" value="Genomic_DNA"/>
</dbReference>
<accession>G9Y5Z0</accession>
<gene>
    <name evidence="2" type="ORF">HMPREF0454_02006</name>
</gene>
<dbReference type="HOGENOM" id="CLU_3184337_0_0_6"/>
<comment type="caution">
    <text evidence="2">The sequence shown here is derived from an EMBL/GenBank/DDBJ whole genome shotgun (WGS) entry which is preliminary data.</text>
</comment>
<keyword evidence="1" id="KW-0812">Transmembrane</keyword>
<evidence type="ECO:0000313" key="3">
    <source>
        <dbReference type="Proteomes" id="UP000005959"/>
    </source>
</evidence>
<keyword evidence="1" id="KW-0472">Membrane</keyword>
<dbReference type="Proteomes" id="UP000005959">
    <property type="component" value="Unassembled WGS sequence"/>
</dbReference>
<sequence>MLYFSPHLYLLETLKDEVKYFAFTYCIYYIKVILEGLLITIILFGF</sequence>
<dbReference type="AlphaFoldDB" id="G9Y5Z0"/>
<protein>
    <submittedName>
        <fullName evidence="2">Uncharacterized protein</fullName>
    </submittedName>
</protein>
<feature type="transmembrane region" description="Helical" evidence="1">
    <location>
        <begin position="20"/>
        <end position="44"/>
    </location>
</feature>
<evidence type="ECO:0000256" key="1">
    <source>
        <dbReference type="SAM" id="Phobius"/>
    </source>
</evidence>
<proteinExistence type="predicted"/>
<name>G9Y5Z0_HAFAL</name>
<reference evidence="2 3" key="1">
    <citation type="submission" date="2011-08" db="EMBL/GenBank/DDBJ databases">
        <authorList>
            <person name="Weinstock G."/>
            <person name="Sodergren E."/>
            <person name="Clifton S."/>
            <person name="Fulton L."/>
            <person name="Fulton B."/>
            <person name="Courtney L."/>
            <person name="Fronick C."/>
            <person name="Harrison M."/>
            <person name="Strong C."/>
            <person name="Farmer C."/>
            <person name="Delahaunty K."/>
            <person name="Markovic C."/>
            <person name="Hall O."/>
            <person name="Minx P."/>
            <person name="Tomlinson C."/>
            <person name="Mitreva M."/>
            <person name="Hou S."/>
            <person name="Chen J."/>
            <person name="Wollam A."/>
            <person name="Pepin K.H."/>
            <person name="Johnson M."/>
            <person name="Bhonagiri V."/>
            <person name="Zhang X."/>
            <person name="Suruliraj S."/>
            <person name="Warren W."/>
            <person name="Chinwalla A."/>
            <person name="Mardis E.R."/>
            <person name="Wilson R.K."/>
        </authorList>
    </citation>
    <scope>NUCLEOTIDE SEQUENCE [LARGE SCALE GENOMIC DNA]</scope>
    <source>
        <strain evidence="2 3">ATCC 51873</strain>
    </source>
</reference>
<evidence type="ECO:0000313" key="2">
    <source>
        <dbReference type="EMBL" id="EHM43177.1"/>
    </source>
</evidence>